<evidence type="ECO:0000313" key="2">
    <source>
        <dbReference type="Proteomes" id="UP000709295"/>
    </source>
</evidence>
<accession>A0A8J5JC27</accession>
<dbReference type="Proteomes" id="UP000709295">
    <property type="component" value="Unassembled WGS sequence"/>
</dbReference>
<keyword evidence="2" id="KW-1185">Reference proteome</keyword>
<dbReference type="EMBL" id="JAENGY010000072">
    <property type="protein sequence ID" value="KAG6975190.1"/>
    <property type="molecule type" value="Genomic_DNA"/>
</dbReference>
<gene>
    <name evidence="1" type="ORF">JG688_00002613</name>
</gene>
<comment type="caution">
    <text evidence="1">The sequence shown here is derived from an EMBL/GenBank/DDBJ whole genome shotgun (WGS) entry which is preliminary data.</text>
</comment>
<name>A0A8J5JC27_9STRA</name>
<dbReference type="AlphaFoldDB" id="A0A8J5JC27"/>
<reference evidence="1" key="1">
    <citation type="submission" date="2021-01" db="EMBL/GenBank/DDBJ databases">
        <title>Phytophthora aleatoria, a newly-described species from Pinus radiata is distinct from Phytophthora cactorum isolates based on comparative genomics.</title>
        <authorList>
            <person name="Mcdougal R."/>
            <person name="Panda P."/>
            <person name="Williams N."/>
            <person name="Studholme D.J."/>
        </authorList>
    </citation>
    <scope>NUCLEOTIDE SEQUENCE</scope>
    <source>
        <strain evidence="1">NZFS 4037</strain>
    </source>
</reference>
<protein>
    <submittedName>
        <fullName evidence="1">Uncharacterized protein</fullName>
    </submittedName>
</protein>
<organism evidence="1 2">
    <name type="scientific">Phytophthora aleatoria</name>
    <dbReference type="NCBI Taxonomy" id="2496075"/>
    <lineage>
        <taxon>Eukaryota</taxon>
        <taxon>Sar</taxon>
        <taxon>Stramenopiles</taxon>
        <taxon>Oomycota</taxon>
        <taxon>Peronosporomycetes</taxon>
        <taxon>Peronosporales</taxon>
        <taxon>Peronosporaceae</taxon>
        <taxon>Phytophthora</taxon>
    </lineage>
</organism>
<evidence type="ECO:0000313" key="1">
    <source>
        <dbReference type="EMBL" id="KAG6975190.1"/>
    </source>
</evidence>
<sequence>MMPYYARVMLEELVNQQCESRLLVLRSEAGTTSNFKDESNDMAAFLAANDKAGRERALLSLNSKAFVTTQRFLATNYAEDWRRLLADASVDLVAVVTKCWESDDLEPDFLGVAFGALGDEEETIKEQLVAKQAQFRQDCATKMYRSLFGLLE</sequence>
<proteinExistence type="predicted"/>